<name>A0A8J2SNJ0_9STRA</name>
<comment type="caution">
    <text evidence="2">The sequence shown here is derived from an EMBL/GenBank/DDBJ whole genome shotgun (WGS) entry which is preliminary data.</text>
</comment>
<protein>
    <submittedName>
        <fullName evidence="2">Uncharacterized protein</fullName>
    </submittedName>
</protein>
<feature type="non-terminal residue" evidence="2">
    <location>
        <position position="86"/>
    </location>
</feature>
<evidence type="ECO:0000256" key="1">
    <source>
        <dbReference type="SAM" id="MobiDB-lite"/>
    </source>
</evidence>
<organism evidence="2 3">
    <name type="scientific">Pelagomonas calceolata</name>
    <dbReference type="NCBI Taxonomy" id="35677"/>
    <lineage>
        <taxon>Eukaryota</taxon>
        <taxon>Sar</taxon>
        <taxon>Stramenopiles</taxon>
        <taxon>Ochrophyta</taxon>
        <taxon>Pelagophyceae</taxon>
        <taxon>Pelagomonadales</taxon>
        <taxon>Pelagomonadaceae</taxon>
        <taxon>Pelagomonas</taxon>
    </lineage>
</organism>
<keyword evidence="3" id="KW-1185">Reference proteome</keyword>
<accession>A0A8J2SNJ0</accession>
<dbReference type="EMBL" id="CAKKNE010000003">
    <property type="protein sequence ID" value="CAH0370757.1"/>
    <property type="molecule type" value="Genomic_DNA"/>
</dbReference>
<feature type="non-terminal residue" evidence="2">
    <location>
        <position position="1"/>
    </location>
</feature>
<sequence>LQVYDIYTTRRVLWTAHARDVNILIWTSRKSVVHGTNGRVMVHGDGTRADGRRSKRGAGAFGNRKSNVVGVQAGYLARPIPKAPQT</sequence>
<reference evidence="2" key="1">
    <citation type="submission" date="2021-11" db="EMBL/GenBank/DDBJ databases">
        <authorList>
            <consortium name="Genoscope - CEA"/>
            <person name="William W."/>
        </authorList>
    </citation>
    <scope>NUCLEOTIDE SEQUENCE</scope>
</reference>
<dbReference type="Proteomes" id="UP000789595">
    <property type="component" value="Unassembled WGS sequence"/>
</dbReference>
<evidence type="ECO:0000313" key="3">
    <source>
        <dbReference type="Proteomes" id="UP000789595"/>
    </source>
</evidence>
<proteinExistence type="predicted"/>
<gene>
    <name evidence="2" type="ORF">PECAL_3P06600</name>
</gene>
<feature type="region of interest" description="Disordered" evidence="1">
    <location>
        <begin position="38"/>
        <end position="62"/>
    </location>
</feature>
<dbReference type="AlphaFoldDB" id="A0A8J2SNJ0"/>
<evidence type="ECO:0000313" key="2">
    <source>
        <dbReference type="EMBL" id="CAH0370757.1"/>
    </source>
</evidence>